<dbReference type="GO" id="GO:0003755">
    <property type="term" value="F:peptidyl-prolyl cis-trans isomerase activity"/>
    <property type="evidence" value="ECO:0007669"/>
    <property type="project" value="UniProtKB-UniRule"/>
</dbReference>
<dbReference type="InterPro" id="IPR002130">
    <property type="entry name" value="Cyclophilin-type_PPIase_dom"/>
</dbReference>
<feature type="transmembrane region" description="Helical" evidence="5">
    <location>
        <begin position="12"/>
        <end position="30"/>
    </location>
</feature>
<evidence type="ECO:0000259" key="6">
    <source>
        <dbReference type="PROSITE" id="PS50072"/>
    </source>
</evidence>
<sequence length="220" mass="23820">MDKDIPNLKNFFLYLFGIGTAALVLIMFFSRQPQSTADTPESSPSAQSTGKYSSAPKNSLKAKAKYQAILSTEAGEISVDLFAEETPVAVNNFVFLSREGFYDGTVFHRVIKDFMIQGGDPNGDGSGGPGYTFADESIKGDYKRGIVAMANRGPDSNGSQFFIMHKDKPDLSKLYVIFGQVTSGMETVDKIATAETIESGAEKSTPLKPVKITKVTIKES</sequence>
<protein>
    <recommendedName>
        <fullName evidence="3">Peptidyl-prolyl cis-trans isomerase</fullName>
        <shortName evidence="3">PPIase</shortName>
        <ecNumber evidence="3">5.2.1.8</ecNumber>
    </recommendedName>
</protein>
<dbReference type="PANTHER" id="PTHR45625:SF4">
    <property type="entry name" value="PEPTIDYLPROLYL ISOMERASE DOMAIN AND WD REPEAT-CONTAINING PROTEIN 1"/>
    <property type="match status" value="1"/>
</dbReference>
<evidence type="ECO:0000313" key="8">
    <source>
        <dbReference type="Proteomes" id="UP000034320"/>
    </source>
</evidence>
<gene>
    <name evidence="7" type="ORF">UV09_C0003G0013</name>
</gene>
<dbReference type="PATRIC" id="fig|1618442.3.peg.166"/>
<dbReference type="EC" id="5.2.1.8" evidence="3"/>
<reference evidence="7 8" key="1">
    <citation type="journal article" date="2015" name="Nature">
        <title>rRNA introns, odd ribosomes, and small enigmatic genomes across a large radiation of phyla.</title>
        <authorList>
            <person name="Brown C.T."/>
            <person name="Hug L.A."/>
            <person name="Thomas B.C."/>
            <person name="Sharon I."/>
            <person name="Castelle C.J."/>
            <person name="Singh A."/>
            <person name="Wilkins M.J."/>
            <person name="Williams K.H."/>
            <person name="Banfield J.F."/>
        </authorList>
    </citation>
    <scope>NUCLEOTIDE SEQUENCE [LARGE SCALE GENOMIC DNA]</scope>
</reference>
<dbReference type="Pfam" id="PF00160">
    <property type="entry name" value="Pro_isomerase"/>
    <property type="match status" value="1"/>
</dbReference>
<dbReference type="AlphaFoldDB" id="A0A0G1CDG3"/>
<dbReference type="PRINTS" id="PR00153">
    <property type="entry name" value="CSAPPISMRASE"/>
</dbReference>
<evidence type="ECO:0000313" key="7">
    <source>
        <dbReference type="EMBL" id="KKS47668.1"/>
    </source>
</evidence>
<dbReference type="PROSITE" id="PS00170">
    <property type="entry name" value="CSA_PPIASE_1"/>
    <property type="match status" value="1"/>
</dbReference>
<evidence type="ECO:0000256" key="1">
    <source>
        <dbReference type="ARBA" id="ARBA00023110"/>
    </source>
</evidence>
<dbReference type="Gene3D" id="2.40.100.10">
    <property type="entry name" value="Cyclophilin-like"/>
    <property type="match status" value="1"/>
</dbReference>
<organism evidence="7 8">
    <name type="scientific">Candidatus Gottesmanbacteria bacterium GW2011_GWA2_42_18</name>
    <dbReference type="NCBI Taxonomy" id="1618442"/>
    <lineage>
        <taxon>Bacteria</taxon>
        <taxon>Candidatus Gottesmaniibacteriota</taxon>
    </lineage>
</organism>
<feature type="region of interest" description="Disordered" evidence="4">
    <location>
        <begin position="36"/>
        <end position="56"/>
    </location>
</feature>
<dbReference type="PROSITE" id="PS50072">
    <property type="entry name" value="CSA_PPIASE_2"/>
    <property type="match status" value="1"/>
</dbReference>
<keyword evidence="5" id="KW-1133">Transmembrane helix</keyword>
<dbReference type="PANTHER" id="PTHR45625">
    <property type="entry name" value="PEPTIDYL-PROLYL CIS-TRANS ISOMERASE-RELATED"/>
    <property type="match status" value="1"/>
</dbReference>
<dbReference type="InterPro" id="IPR044666">
    <property type="entry name" value="Cyclophilin_A-like"/>
</dbReference>
<comment type="function">
    <text evidence="3">PPIases accelerate the folding of proteins. It catalyzes the cis-trans isomerization of proline imidic peptide bonds in oligopeptides.</text>
</comment>
<keyword evidence="5" id="KW-0812">Transmembrane</keyword>
<dbReference type="SUPFAM" id="SSF50891">
    <property type="entry name" value="Cyclophilin-like"/>
    <property type="match status" value="1"/>
</dbReference>
<keyword evidence="5" id="KW-0472">Membrane</keyword>
<name>A0A0G1CDG3_9BACT</name>
<dbReference type="InterPro" id="IPR029000">
    <property type="entry name" value="Cyclophilin-like_dom_sf"/>
</dbReference>
<dbReference type="Proteomes" id="UP000034320">
    <property type="component" value="Unassembled WGS sequence"/>
</dbReference>
<proteinExistence type="inferred from homology"/>
<comment type="similarity">
    <text evidence="3">Belongs to the cyclophilin-type PPIase family.</text>
</comment>
<evidence type="ECO:0000256" key="4">
    <source>
        <dbReference type="SAM" id="MobiDB-lite"/>
    </source>
</evidence>
<evidence type="ECO:0000256" key="3">
    <source>
        <dbReference type="RuleBase" id="RU363019"/>
    </source>
</evidence>
<comment type="catalytic activity">
    <reaction evidence="3">
        <text>[protein]-peptidylproline (omega=180) = [protein]-peptidylproline (omega=0)</text>
        <dbReference type="Rhea" id="RHEA:16237"/>
        <dbReference type="Rhea" id="RHEA-COMP:10747"/>
        <dbReference type="Rhea" id="RHEA-COMP:10748"/>
        <dbReference type="ChEBI" id="CHEBI:83833"/>
        <dbReference type="ChEBI" id="CHEBI:83834"/>
        <dbReference type="EC" id="5.2.1.8"/>
    </reaction>
</comment>
<feature type="domain" description="PPIase cyclophilin-type" evidence="6">
    <location>
        <begin position="71"/>
        <end position="217"/>
    </location>
</feature>
<dbReference type="InterPro" id="IPR020892">
    <property type="entry name" value="Cyclophilin-type_PPIase_CS"/>
</dbReference>
<keyword evidence="2 3" id="KW-0413">Isomerase</keyword>
<dbReference type="EMBL" id="LCDD01000003">
    <property type="protein sequence ID" value="KKS47668.1"/>
    <property type="molecule type" value="Genomic_DNA"/>
</dbReference>
<evidence type="ECO:0000256" key="5">
    <source>
        <dbReference type="SAM" id="Phobius"/>
    </source>
</evidence>
<comment type="caution">
    <text evidence="7">The sequence shown here is derived from an EMBL/GenBank/DDBJ whole genome shotgun (WGS) entry which is preliminary data.</text>
</comment>
<accession>A0A0G1CDG3</accession>
<dbReference type="GO" id="GO:0006457">
    <property type="term" value="P:protein folding"/>
    <property type="evidence" value="ECO:0007669"/>
    <property type="project" value="InterPro"/>
</dbReference>
<keyword evidence="1 3" id="KW-0697">Rotamase</keyword>
<dbReference type="CDD" id="cd00317">
    <property type="entry name" value="cyclophilin"/>
    <property type="match status" value="1"/>
</dbReference>
<evidence type="ECO:0000256" key="2">
    <source>
        <dbReference type="ARBA" id="ARBA00023235"/>
    </source>
</evidence>